<sequence>MAKGGTTDQARKVSKCPSKTQPYFHRYIISLSSYLDITRQPLNYKFNMSNHQSNIENPTEVNVPAVEGHMNALFEEPSNKTGANATAVCSQQDPLYRIGTAPRVQFDKKNKMIVQVKFKIHAEKEVEVDNPPAIKVQGRKAAPALVVRYNLIELKMFNSGNVIELVKCFFGKSFNDFKGMCGDICEQYEPGMRHMVLNSKMAPRLRWMGQVGREKVFLVDYPTWQTFVDLLAKATKHKGSVTIFTENEKEKARKVAQTCAAKELIASASGPTAAEAHVGVLTKELEDAHKRIALHELTAKLFHDQSQNGTSGDGAVLVRPWDPSFLYRSTWHGAWVWAKGIYLAIMKKSRVFHKATQVNDRVKMQSSQLQVNLSPTFHKSGASCHSFFESPARLLFQKPSGSKRGGSLEGGMPSESDKKKVKIEPASPSKFSKGFTIVISSDPPSPIKNELSPKDKFQIKQEAVLPSNLGKPLTVVLSSDHELPTEIAFPEDSKKINKNEAAYLGMAKLLSRLPLLAPMLRTVLNPTPAL</sequence>
<dbReference type="OrthoDB" id="10387104at2759"/>
<accession>F4S9I5</accession>
<dbReference type="KEGG" id="mlr:MELLADRAFT_95489"/>
<dbReference type="VEuPathDB" id="FungiDB:MELLADRAFT_95489"/>
<gene>
    <name evidence="2" type="ORF">MELLADRAFT_95489</name>
</gene>
<evidence type="ECO:0000313" key="2">
    <source>
        <dbReference type="EMBL" id="EGF98695.1"/>
    </source>
</evidence>
<dbReference type="Proteomes" id="UP000001072">
    <property type="component" value="Unassembled WGS sequence"/>
</dbReference>
<dbReference type="EMBL" id="GL883171">
    <property type="protein sequence ID" value="EGF98695.1"/>
    <property type="molecule type" value="Genomic_DNA"/>
</dbReference>
<feature type="region of interest" description="Disordered" evidence="1">
    <location>
        <begin position="398"/>
        <end position="424"/>
    </location>
</feature>
<protein>
    <submittedName>
        <fullName evidence="2">Uncharacterized protein</fullName>
    </submittedName>
</protein>
<keyword evidence="3" id="KW-1185">Reference proteome</keyword>
<evidence type="ECO:0000256" key="1">
    <source>
        <dbReference type="SAM" id="MobiDB-lite"/>
    </source>
</evidence>
<name>F4S9I5_MELLP</name>
<organism evidence="3">
    <name type="scientific">Melampsora larici-populina (strain 98AG31 / pathotype 3-4-7)</name>
    <name type="common">Poplar leaf rust fungus</name>
    <dbReference type="NCBI Taxonomy" id="747676"/>
    <lineage>
        <taxon>Eukaryota</taxon>
        <taxon>Fungi</taxon>
        <taxon>Dikarya</taxon>
        <taxon>Basidiomycota</taxon>
        <taxon>Pucciniomycotina</taxon>
        <taxon>Pucciniomycetes</taxon>
        <taxon>Pucciniales</taxon>
        <taxon>Melampsoraceae</taxon>
        <taxon>Melampsora</taxon>
    </lineage>
</organism>
<dbReference type="HOGENOM" id="CLU_566298_0_0_1"/>
<dbReference type="RefSeq" id="XP_007418065.1">
    <property type="nucleotide sequence ID" value="XM_007418003.1"/>
</dbReference>
<evidence type="ECO:0000313" key="3">
    <source>
        <dbReference type="Proteomes" id="UP000001072"/>
    </source>
</evidence>
<proteinExistence type="predicted"/>
<dbReference type="AlphaFoldDB" id="F4S9I5"/>
<dbReference type="InParanoid" id="F4S9I5"/>
<dbReference type="GeneID" id="18937258"/>
<reference evidence="3" key="1">
    <citation type="journal article" date="2011" name="Proc. Natl. Acad. Sci. U.S.A.">
        <title>Obligate biotrophy features unraveled by the genomic analysis of rust fungi.</title>
        <authorList>
            <person name="Duplessis S."/>
            <person name="Cuomo C.A."/>
            <person name="Lin Y.-C."/>
            <person name="Aerts A."/>
            <person name="Tisserant E."/>
            <person name="Veneault-Fourrey C."/>
            <person name="Joly D.L."/>
            <person name="Hacquard S."/>
            <person name="Amselem J."/>
            <person name="Cantarel B.L."/>
            <person name="Chiu R."/>
            <person name="Coutinho P.M."/>
            <person name="Feau N."/>
            <person name="Field M."/>
            <person name="Frey P."/>
            <person name="Gelhaye E."/>
            <person name="Goldberg J."/>
            <person name="Grabherr M.G."/>
            <person name="Kodira C.D."/>
            <person name="Kohler A."/>
            <person name="Kuees U."/>
            <person name="Lindquist E.A."/>
            <person name="Lucas S.M."/>
            <person name="Mago R."/>
            <person name="Mauceli E."/>
            <person name="Morin E."/>
            <person name="Murat C."/>
            <person name="Pangilinan J.L."/>
            <person name="Park R."/>
            <person name="Pearson M."/>
            <person name="Quesneville H."/>
            <person name="Rouhier N."/>
            <person name="Sakthikumar S."/>
            <person name="Salamov A.A."/>
            <person name="Schmutz J."/>
            <person name="Selles B."/>
            <person name="Shapiro H."/>
            <person name="Tanguay P."/>
            <person name="Tuskan G.A."/>
            <person name="Henrissat B."/>
            <person name="Van de Peer Y."/>
            <person name="Rouze P."/>
            <person name="Ellis J.G."/>
            <person name="Dodds P.N."/>
            <person name="Schein J.E."/>
            <person name="Zhong S."/>
            <person name="Hamelin R.C."/>
            <person name="Grigoriev I.V."/>
            <person name="Szabo L.J."/>
            <person name="Martin F."/>
        </authorList>
    </citation>
    <scope>NUCLEOTIDE SEQUENCE [LARGE SCALE GENOMIC DNA]</scope>
    <source>
        <strain evidence="3">98AG31 / pathotype 3-4-7</strain>
    </source>
</reference>